<evidence type="ECO:0000259" key="3">
    <source>
        <dbReference type="Pfam" id="PF01205"/>
    </source>
</evidence>
<dbReference type="SUPFAM" id="SSF54211">
    <property type="entry name" value="Ribosomal protein S5 domain 2-like"/>
    <property type="match status" value="1"/>
</dbReference>
<dbReference type="PANTHER" id="PTHR16301">
    <property type="entry name" value="IMPACT-RELATED"/>
    <property type="match status" value="1"/>
</dbReference>
<dbReference type="InterPro" id="IPR036956">
    <property type="entry name" value="Impact_N_sf"/>
</dbReference>
<reference evidence="5" key="1">
    <citation type="journal article" date="2011" name="Science">
        <title>The plant cell wall-decomposing machinery underlies the functional diversity of forest fungi.</title>
        <authorList>
            <person name="Eastwood D.C."/>
            <person name="Floudas D."/>
            <person name="Binder M."/>
            <person name="Majcherczyk A."/>
            <person name="Schneider P."/>
            <person name="Aerts A."/>
            <person name="Asiegbu F.O."/>
            <person name="Baker S.E."/>
            <person name="Barry K."/>
            <person name="Bendiksby M."/>
            <person name="Blumentritt M."/>
            <person name="Coutinho P.M."/>
            <person name="Cullen D."/>
            <person name="de Vries R.P."/>
            <person name="Gathman A."/>
            <person name="Goodell B."/>
            <person name="Henrissat B."/>
            <person name="Ihrmark K."/>
            <person name="Kauserud H."/>
            <person name="Kohler A."/>
            <person name="LaButti K."/>
            <person name="Lapidus A."/>
            <person name="Lavin J.L."/>
            <person name="Lee Y.-H."/>
            <person name="Lindquist E."/>
            <person name="Lilly W."/>
            <person name="Lucas S."/>
            <person name="Morin E."/>
            <person name="Murat C."/>
            <person name="Oguiza J.A."/>
            <person name="Park J."/>
            <person name="Pisabarro A.G."/>
            <person name="Riley R."/>
            <person name="Rosling A."/>
            <person name="Salamov A."/>
            <person name="Schmidt O."/>
            <person name="Schmutz J."/>
            <person name="Skrede I."/>
            <person name="Stenlid J."/>
            <person name="Wiebenga A."/>
            <person name="Xie X."/>
            <person name="Kuees U."/>
            <person name="Hibbett D.S."/>
            <person name="Hoffmeister D."/>
            <person name="Hoegberg N."/>
            <person name="Martin F."/>
            <person name="Grigoriev I.V."/>
            <person name="Watkinson S.C."/>
        </authorList>
    </citation>
    <scope>NUCLEOTIDE SEQUENCE [LARGE SCALE GENOMIC DNA]</scope>
    <source>
        <strain evidence="5">S7.9</strain>
    </source>
</reference>
<dbReference type="InterPro" id="IPR023582">
    <property type="entry name" value="Impact"/>
</dbReference>
<comment type="similarity">
    <text evidence="1">Belongs to the IMPACT family.</text>
</comment>
<evidence type="ECO:0000256" key="2">
    <source>
        <dbReference type="SAM" id="MobiDB-lite"/>
    </source>
</evidence>
<dbReference type="InterPro" id="IPR020569">
    <property type="entry name" value="UPF0029_Impact_CS"/>
</dbReference>
<feature type="region of interest" description="Disordered" evidence="2">
    <location>
        <begin position="1"/>
        <end position="22"/>
    </location>
</feature>
<dbReference type="AlphaFoldDB" id="F8NSL2"/>
<dbReference type="KEGG" id="sla:SERLADRAFT_447663"/>
<dbReference type="Pfam" id="PF01205">
    <property type="entry name" value="Impact_N"/>
    <property type="match status" value="1"/>
</dbReference>
<feature type="domain" description="Impact N-terminal" evidence="3">
    <location>
        <begin position="27"/>
        <end position="143"/>
    </location>
</feature>
<dbReference type="GO" id="GO:0006446">
    <property type="term" value="P:regulation of translational initiation"/>
    <property type="evidence" value="ECO:0007669"/>
    <property type="project" value="TreeGrafter"/>
</dbReference>
<dbReference type="OrthoDB" id="69641at2759"/>
<dbReference type="HOGENOM" id="CLU_075864_0_0_1"/>
<gene>
    <name evidence="4" type="ORF">SERLADRAFT_447663</name>
</gene>
<dbReference type="GeneID" id="18816395"/>
<name>F8NSL2_SERL9</name>
<proteinExistence type="inferred from homology"/>
<evidence type="ECO:0000313" key="5">
    <source>
        <dbReference type="Proteomes" id="UP000008064"/>
    </source>
</evidence>
<dbReference type="PANTHER" id="PTHR16301:SF25">
    <property type="entry name" value="PROTEIN IMPACT"/>
    <property type="match status" value="1"/>
</dbReference>
<dbReference type="GO" id="GO:0140469">
    <property type="term" value="P:GCN2-mediated signaling"/>
    <property type="evidence" value="ECO:0007669"/>
    <property type="project" value="TreeGrafter"/>
</dbReference>
<dbReference type="InterPro" id="IPR020568">
    <property type="entry name" value="Ribosomal_Su5_D2-typ_SF"/>
</dbReference>
<organism evidence="5">
    <name type="scientific">Serpula lacrymans var. lacrymans (strain S7.9)</name>
    <name type="common">Dry rot fungus</name>
    <dbReference type="NCBI Taxonomy" id="578457"/>
    <lineage>
        <taxon>Eukaryota</taxon>
        <taxon>Fungi</taxon>
        <taxon>Dikarya</taxon>
        <taxon>Basidiomycota</taxon>
        <taxon>Agaricomycotina</taxon>
        <taxon>Agaricomycetes</taxon>
        <taxon>Agaricomycetidae</taxon>
        <taxon>Boletales</taxon>
        <taxon>Coniophorineae</taxon>
        <taxon>Serpulaceae</taxon>
        <taxon>Serpula</taxon>
    </lineage>
</organism>
<evidence type="ECO:0000313" key="4">
    <source>
        <dbReference type="EMBL" id="EGO26467.1"/>
    </source>
</evidence>
<sequence>MSNLDSFVQSSRPPPKAVATSQELRDRGSIFVGNVYRATSPEEARAAVRHQKLVMHADKPAYEISAWRCMVLKHGKTGLEGPDDFELKVGSDDDGEQWGGNKVLKTMHSEGLIDAVVIVSRWYGGTMLGPARFTHIETCVREVSRTFKRLEEMEECISTLTTLDDLLADLRSELNSISSTSTDTIPFSSPQESSLDTLKSARIAEIKKAIKPDYSAMQKDVDLAKARRLITARENAIKSVKTLLTRKNSAEHIST</sequence>
<dbReference type="PROSITE" id="PS00910">
    <property type="entry name" value="UPF0029"/>
    <property type="match status" value="1"/>
</dbReference>
<protein>
    <recommendedName>
        <fullName evidence="3">Impact N-terminal domain-containing protein</fullName>
    </recommendedName>
</protein>
<dbReference type="InterPro" id="IPR001498">
    <property type="entry name" value="Impact_N"/>
</dbReference>
<dbReference type="GO" id="GO:0005737">
    <property type="term" value="C:cytoplasm"/>
    <property type="evidence" value="ECO:0007669"/>
    <property type="project" value="TreeGrafter"/>
</dbReference>
<evidence type="ECO:0000256" key="1">
    <source>
        <dbReference type="ARBA" id="ARBA00007665"/>
    </source>
</evidence>
<dbReference type="Gene3D" id="3.30.230.30">
    <property type="entry name" value="Impact, N-terminal domain"/>
    <property type="match status" value="1"/>
</dbReference>
<dbReference type="EMBL" id="GL945432">
    <property type="protein sequence ID" value="EGO26467.1"/>
    <property type="molecule type" value="Genomic_DNA"/>
</dbReference>
<dbReference type="RefSeq" id="XP_007316640.1">
    <property type="nucleotide sequence ID" value="XM_007316578.1"/>
</dbReference>
<dbReference type="Proteomes" id="UP000008064">
    <property type="component" value="Unassembled WGS sequence"/>
</dbReference>
<feature type="compositionally biased region" description="Polar residues" evidence="2">
    <location>
        <begin position="1"/>
        <end position="11"/>
    </location>
</feature>
<accession>F8NSL2</accession>